<accession>A0A2P6PVW7</accession>
<evidence type="ECO:0000313" key="4">
    <source>
        <dbReference type="Proteomes" id="UP000238479"/>
    </source>
</evidence>
<dbReference type="STRING" id="74649.A0A2P6PVW7"/>
<dbReference type="Pfam" id="PF03478">
    <property type="entry name" value="Beta-prop_KIB1-4"/>
    <property type="match status" value="1"/>
</dbReference>
<dbReference type="InterPro" id="IPR005174">
    <property type="entry name" value="KIB1-4_b-propeller"/>
</dbReference>
<reference evidence="3 4" key="1">
    <citation type="journal article" date="2018" name="Nat. Genet.">
        <title>The Rosa genome provides new insights in the design of modern roses.</title>
        <authorList>
            <person name="Bendahmane M."/>
        </authorList>
    </citation>
    <scope>NUCLEOTIDE SEQUENCE [LARGE SCALE GENOMIC DNA]</scope>
    <source>
        <strain evidence="4">cv. Old Blush</strain>
    </source>
</reference>
<dbReference type="PANTHER" id="PTHR44259">
    <property type="entry name" value="OS07G0183000 PROTEIN-RELATED"/>
    <property type="match status" value="1"/>
</dbReference>
<organism evidence="3 4">
    <name type="scientific">Rosa chinensis</name>
    <name type="common">China rose</name>
    <dbReference type="NCBI Taxonomy" id="74649"/>
    <lineage>
        <taxon>Eukaryota</taxon>
        <taxon>Viridiplantae</taxon>
        <taxon>Streptophyta</taxon>
        <taxon>Embryophyta</taxon>
        <taxon>Tracheophyta</taxon>
        <taxon>Spermatophyta</taxon>
        <taxon>Magnoliopsida</taxon>
        <taxon>eudicotyledons</taxon>
        <taxon>Gunneridae</taxon>
        <taxon>Pentapetalae</taxon>
        <taxon>rosids</taxon>
        <taxon>fabids</taxon>
        <taxon>Rosales</taxon>
        <taxon>Rosaceae</taxon>
        <taxon>Rosoideae</taxon>
        <taxon>Rosoideae incertae sedis</taxon>
        <taxon>Rosa</taxon>
    </lineage>
</organism>
<gene>
    <name evidence="3" type="ORF">RchiOBHm_Chr6g0290581</name>
</gene>
<evidence type="ECO:0000259" key="1">
    <source>
        <dbReference type="Pfam" id="PF00646"/>
    </source>
</evidence>
<evidence type="ECO:0000313" key="3">
    <source>
        <dbReference type="EMBL" id="PRQ26072.1"/>
    </source>
</evidence>
<comment type="caution">
    <text evidence="3">The sequence shown here is derived from an EMBL/GenBank/DDBJ whole genome shotgun (WGS) entry which is preliminary data.</text>
</comment>
<dbReference type="Gramene" id="PRQ26072">
    <property type="protein sequence ID" value="PRQ26072"/>
    <property type="gene ID" value="RchiOBHm_Chr6g0290581"/>
</dbReference>
<sequence length="382" mass="44144">MADWSNLPQDLVNCLAKRMTSLEDFLVFGSVCRSWRSSTMNKNNFTGGLRHQVPFVLLPKHYVVSVRKFYSLTKGRVYKLKLPRTRRKLCFSCLGWLVTVSEGFTITLLHPLNHHAPIKLPHPHIIKTDMRDFMDLNVEKVVLSSSPSSTLDYTVMVFYKACSLAFCRPGQSENWTKVLTPVPPLTIIVDLAYYKGQFYVLTTDCKILICDIKNPKQAKTMVVAQVVPREQVDILLWNSKAQYLVESAESLFVVFGFRNKPQDPSYDDTTTACWLTAKFRVFEVYNGNSWSTSEVKNLGVRTLFLGDKSRSFFIEENTVCKPNCIYFLNNYFVRRDAADIGIFHMEDGNIEWLFDKSFIDIYFKESKSNSFLRSHLWIQPSF</sequence>
<protein>
    <submittedName>
        <fullName evidence="3">Uncharacterized protein</fullName>
    </submittedName>
</protein>
<dbReference type="Proteomes" id="UP000238479">
    <property type="component" value="Chromosome 6"/>
</dbReference>
<dbReference type="AlphaFoldDB" id="A0A2P6PVW7"/>
<dbReference type="Pfam" id="PF00646">
    <property type="entry name" value="F-box"/>
    <property type="match status" value="1"/>
</dbReference>
<feature type="domain" description="F-box" evidence="1">
    <location>
        <begin position="4"/>
        <end position="43"/>
    </location>
</feature>
<dbReference type="EMBL" id="PDCK01000044">
    <property type="protein sequence ID" value="PRQ26072.1"/>
    <property type="molecule type" value="Genomic_DNA"/>
</dbReference>
<dbReference type="PANTHER" id="PTHR44259:SF108">
    <property type="entry name" value="F-BOX PROTEIN SKIP23-LIKE"/>
    <property type="match status" value="1"/>
</dbReference>
<feature type="domain" description="KIB1-4 beta-propeller" evidence="2">
    <location>
        <begin position="69"/>
        <end position="343"/>
    </location>
</feature>
<evidence type="ECO:0000259" key="2">
    <source>
        <dbReference type="Pfam" id="PF03478"/>
    </source>
</evidence>
<proteinExistence type="predicted"/>
<name>A0A2P6PVW7_ROSCH</name>
<keyword evidence="4" id="KW-1185">Reference proteome</keyword>
<dbReference type="OMA" id="NGAAHKY"/>
<dbReference type="InterPro" id="IPR050942">
    <property type="entry name" value="F-box_BR-signaling"/>
</dbReference>
<dbReference type="InterPro" id="IPR001810">
    <property type="entry name" value="F-box_dom"/>
</dbReference>